<keyword evidence="5" id="KW-1185">Reference proteome</keyword>
<evidence type="ECO:0000256" key="1">
    <source>
        <dbReference type="ARBA" id="ARBA00009036"/>
    </source>
</evidence>
<comment type="caution">
    <text evidence="4">The sequence shown here is derived from an EMBL/GenBank/DDBJ whole genome shotgun (WGS) entry which is preliminary data.</text>
</comment>
<protein>
    <submittedName>
        <fullName evidence="4">Tropomyosin</fullName>
    </submittedName>
</protein>
<organism evidence="4 5">
    <name type="scientific">Popillia japonica</name>
    <name type="common">Japanese beetle</name>
    <dbReference type="NCBI Taxonomy" id="7064"/>
    <lineage>
        <taxon>Eukaryota</taxon>
        <taxon>Metazoa</taxon>
        <taxon>Ecdysozoa</taxon>
        <taxon>Arthropoda</taxon>
        <taxon>Hexapoda</taxon>
        <taxon>Insecta</taxon>
        <taxon>Pterygota</taxon>
        <taxon>Neoptera</taxon>
        <taxon>Endopterygota</taxon>
        <taxon>Coleoptera</taxon>
        <taxon>Polyphaga</taxon>
        <taxon>Scarabaeiformia</taxon>
        <taxon>Scarabaeidae</taxon>
        <taxon>Rutelinae</taxon>
        <taxon>Popillia</taxon>
    </lineage>
</organism>
<evidence type="ECO:0000256" key="3">
    <source>
        <dbReference type="SAM" id="Coils"/>
    </source>
</evidence>
<feature type="coiled-coil region" evidence="3">
    <location>
        <begin position="37"/>
        <end position="96"/>
    </location>
</feature>
<proteinExistence type="inferred from homology"/>
<dbReference type="Gene3D" id="1.20.5.340">
    <property type="match status" value="1"/>
</dbReference>
<dbReference type="AlphaFoldDB" id="A0AAW1L692"/>
<reference evidence="4 5" key="1">
    <citation type="journal article" date="2024" name="BMC Genomics">
        <title>De novo assembly and annotation of Popillia japonica's genome with initial clues to its potential as an invasive pest.</title>
        <authorList>
            <person name="Cucini C."/>
            <person name="Boschi S."/>
            <person name="Funari R."/>
            <person name="Cardaioli E."/>
            <person name="Iannotti N."/>
            <person name="Marturano G."/>
            <person name="Paoli F."/>
            <person name="Bruttini M."/>
            <person name="Carapelli A."/>
            <person name="Frati F."/>
            <person name="Nardi F."/>
        </authorList>
    </citation>
    <scope>NUCLEOTIDE SEQUENCE [LARGE SCALE GENOMIC DNA]</scope>
    <source>
        <strain evidence="4">DMR45628</strain>
    </source>
</reference>
<sequence>MIAHLVFSRPETVFNNRVLVSFIFAMKLEKDNALDRAKHNEQLAKDSNLRAEKAEEEARALQKKIQTIENDLDQTQEQLMQVNAKLEEKEKALQNDFSELV</sequence>
<gene>
    <name evidence="4" type="ORF">QE152_g16007</name>
</gene>
<evidence type="ECO:0000313" key="4">
    <source>
        <dbReference type="EMBL" id="KAK9729255.1"/>
    </source>
</evidence>
<dbReference type="SUPFAM" id="SSF57997">
    <property type="entry name" value="Tropomyosin"/>
    <property type="match status" value="1"/>
</dbReference>
<dbReference type="InterPro" id="IPR000533">
    <property type="entry name" value="Tropomyosin"/>
</dbReference>
<name>A0AAW1L692_POPJA</name>
<evidence type="ECO:0000313" key="5">
    <source>
        <dbReference type="Proteomes" id="UP001458880"/>
    </source>
</evidence>
<accession>A0AAW1L692</accession>
<comment type="similarity">
    <text evidence="1">Belongs to the tropomyosin family.</text>
</comment>
<dbReference type="EMBL" id="JASPKY010000162">
    <property type="protein sequence ID" value="KAK9729255.1"/>
    <property type="molecule type" value="Genomic_DNA"/>
</dbReference>
<dbReference type="PANTHER" id="PTHR19269">
    <property type="entry name" value="TROPOMYOSIN"/>
    <property type="match status" value="1"/>
</dbReference>
<dbReference type="Pfam" id="PF00261">
    <property type="entry name" value="Tropomyosin"/>
    <property type="match status" value="1"/>
</dbReference>
<dbReference type="FunFam" id="1.20.5.340:FF:000001">
    <property type="entry name" value="Tropomyosin alpha-1 chain isoform 2"/>
    <property type="match status" value="1"/>
</dbReference>
<evidence type="ECO:0000256" key="2">
    <source>
        <dbReference type="ARBA" id="ARBA00023054"/>
    </source>
</evidence>
<keyword evidence="2 3" id="KW-0175">Coiled coil</keyword>
<dbReference type="Proteomes" id="UP001458880">
    <property type="component" value="Unassembled WGS sequence"/>
</dbReference>